<feature type="region of interest" description="Disordered" evidence="2">
    <location>
        <begin position="509"/>
        <end position="541"/>
    </location>
</feature>
<dbReference type="GO" id="GO:0047372">
    <property type="term" value="F:monoacylglycerol lipase activity"/>
    <property type="evidence" value="ECO:0007669"/>
    <property type="project" value="TreeGrafter"/>
</dbReference>
<dbReference type="Gene3D" id="3.40.50.1820">
    <property type="entry name" value="alpha/beta hydrolase"/>
    <property type="match status" value="1"/>
</dbReference>
<dbReference type="PANTHER" id="PTHR10794:SF84">
    <property type="entry name" value="ESTERASE_LIPASE_THIOESTERASE FAMILY PROTEIN"/>
    <property type="match status" value="1"/>
</dbReference>
<proteinExistence type="inferred from homology"/>
<dbReference type="AlphaFoldDB" id="A0A8T0HIY1"/>
<organism evidence="4 5">
    <name type="scientific">Ceratodon purpureus</name>
    <name type="common">Fire moss</name>
    <name type="synonym">Dicranum purpureum</name>
    <dbReference type="NCBI Taxonomy" id="3225"/>
    <lineage>
        <taxon>Eukaryota</taxon>
        <taxon>Viridiplantae</taxon>
        <taxon>Streptophyta</taxon>
        <taxon>Embryophyta</taxon>
        <taxon>Bryophyta</taxon>
        <taxon>Bryophytina</taxon>
        <taxon>Bryopsida</taxon>
        <taxon>Dicranidae</taxon>
        <taxon>Pseudoditrichales</taxon>
        <taxon>Ditrichaceae</taxon>
        <taxon>Ceratodon</taxon>
    </lineage>
</organism>
<dbReference type="InterPro" id="IPR000073">
    <property type="entry name" value="AB_hydrolase_1"/>
</dbReference>
<feature type="compositionally biased region" description="Basic and acidic residues" evidence="2">
    <location>
        <begin position="509"/>
        <end position="519"/>
    </location>
</feature>
<dbReference type="GO" id="GO:0034338">
    <property type="term" value="F:short-chain carboxylesterase activity"/>
    <property type="evidence" value="ECO:0007669"/>
    <property type="project" value="TreeGrafter"/>
</dbReference>
<dbReference type="Proteomes" id="UP000822688">
    <property type="component" value="Chromosome 6"/>
</dbReference>
<evidence type="ECO:0000256" key="1">
    <source>
        <dbReference type="ARBA" id="ARBA00010884"/>
    </source>
</evidence>
<gene>
    <name evidence="4" type="ORF">KC19_6G152600</name>
</gene>
<dbReference type="PANTHER" id="PTHR10794">
    <property type="entry name" value="ABHYDROLASE DOMAIN-CONTAINING PROTEIN"/>
    <property type="match status" value="1"/>
</dbReference>
<comment type="caution">
    <text evidence="4">The sequence shown here is derived from an EMBL/GenBank/DDBJ whole genome shotgun (WGS) entry which is preliminary data.</text>
</comment>
<dbReference type="InterPro" id="IPR029058">
    <property type="entry name" value="AB_hydrolase_fold"/>
</dbReference>
<sequence length="541" mass="58659">MAMAPTTGSSLLRCQSFLQPRCRFLACGPSRSGAKFVAGFTGRQQRPGSENLSGSLMTPFLGRSSCHCTTWAPLVARGGRQGCSRRAFAGGASQWKLSKQLPEAPGHGREFRSGSGLLFAKRKPGVVVRAQAAGTLPSVAAASLSILAVVMGAQLRGKALEVLGTGAAFNASILPKLTELEKPYKPYPLLTNRHVETIFAAFFRSLPRLTFRRQCLRMADGGTVALDWPLPEIQNPKAVLILLPGLTGGSDDTYVQHLTRRATSQGWAVVVFNSRGCADSPVTSSQFYSASFTEDLRQVVKHVGSVFPSLRLYAAGWSLGANILVRYVGQEAEECPLSGAVSLCNPFDLVIADEDFHKGFNNIYDKSLARGLRKIFSKHAHLFKDIGGEYNIPLVANAKTVRDFDDGLTRVSFGYKTVDDYYFDASSSRSIKDVRVPLLCIQAFTDPIAPERGIPRKDIEENPNCLLVVTPYGGHLGWISGPDAPFGCPWTDPLIMQYLEALEEASKDPSGFRKAHEQAGDVELASVSSHRKSSQAPGLME</sequence>
<evidence type="ECO:0000313" key="5">
    <source>
        <dbReference type="Proteomes" id="UP000822688"/>
    </source>
</evidence>
<evidence type="ECO:0000313" key="4">
    <source>
        <dbReference type="EMBL" id="KAG0570302.1"/>
    </source>
</evidence>
<feature type="domain" description="AB hydrolase-1" evidence="3">
    <location>
        <begin position="239"/>
        <end position="481"/>
    </location>
</feature>
<dbReference type="FunFam" id="3.40.50.1820:FF:000140">
    <property type="entry name" value="Esterase/lipase/thioesterase family protein"/>
    <property type="match status" value="1"/>
</dbReference>
<evidence type="ECO:0000256" key="2">
    <source>
        <dbReference type="SAM" id="MobiDB-lite"/>
    </source>
</evidence>
<comment type="similarity">
    <text evidence="1">Belongs to the AB hydrolase superfamily. AB hydrolase 4 family.</text>
</comment>
<dbReference type="InterPro" id="IPR050960">
    <property type="entry name" value="AB_hydrolase_4_sf"/>
</dbReference>
<reference evidence="4 5" key="1">
    <citation type="submission" date="2020-06" db="EMBL/GenBank/DDBJ databases">
        <title>WGS assembly of Ceratodon purpureus strain R40.</title>
        <authorList>
            <person name="Carey S.B."/>
            <person name="Jenkins J."/>
            <person name="Shu S."/>
            <person name="Lovell J.T."/>
            <person name="Sreedasyam A."/>
            <person name="Maumus F."/>
            <person name="Tiley G.P."/>
            <person name="Fernandez-Pozo N."/>
            <person name="Barry K."/>
            <person name="Chen C."/>
            <person name="Wang M."/>
            <person name="Lipzen A."/>
            <person name="Daum C."/>
            <person name="Saski C.A."/>
            <person name="Payton A.C."/>
            <person name="Mcbreen J.C."/>
            <person name="Conrad R.E."/>
            <person name="Kollar L.M."/>
            <person name="Olsson S."/>
            <person name="Huttunen S."/>
            <person name="Landis J.B."/>
            <person name="Wickett N.J."/>
            <person name="Johnson M.G."/>
            <person name="Rensing S.A."/>
            <person name="Grimwood J."/>
            <person name="Schmutz J."/>
            <person name="Mcdaniel S.F."/>
        </authorList>
    </citation>
    <scope>NUCLEOTIDE SEQUENCE [LARGE SCALE GENOMIC DNA]</scope>
    <source>
        <strain evidence="4 5">R40</strain>
    </source>
</reference>
<accession>A0A8T0HIY1</accession>
<evidence type="ECO:0000259" key="3">
    <source>
        <dbReference type="Pfam" id="PF00561"/>
    </source>
</evidence>
<dbReference type="Pfam" id="PF00561">
    <property type="entry name" value="Abhydrolase_1"/>
    <property type="match status" value="1"/>
</dbReference>
<keyword evidence="5" id="KW-1185">Reference proteome</keyword>
<dbReference type="EMBL" id="CM026427">
    <property type="protein sequence ID" value="KAG0570302.1"/>
    <property type="molecule type" value="Genomic_DNA"/>
</dbReference>
<name>A0A8T0HIY1_CERPU</name>
<dbReference type="SUPFAM" id="SSF53474">
    <property type="entry name" value="alpha/beta-Hydrolases"/>
    <property type="match status" value="1"/>
</dbReference>
<protein>
    <recommendedName>
        <fullName evidence="3">AB hydrolase-1 domain-containing protein</fullName>
    </recommendedName>
</protein>